<sequence length="64" mass="7540">MTRINKHFFEMAQSSAREGVELTTYHAGNFDWDIAMKFLKMAYYRASVEEVESFIKDVEKVIND</sequence>
<accession>A0A6G6XTI6</accession>
<dbReference type="Proteomes" id="UP000503311">
    <property type="component" value="Segment"/>
</dbReference>
<evidence type="ECO:0000313" key="2">
    <source>
        <dbReference type="Proteomes" id="UP000503311"/>
    </source>
</evidence>
<reference evidence="1 2" key="1">
    <citation type="submission" date="2020-01" db="EMBL/GenBank/DDBJ databases">
        <authorList>
            <person name="Zhang L."/>
            <person name="Jia K."/>
            <person name="Liu Z."/>
        </authorList>
    </citation>
    <scope>NUCLEOTIDE SEQUENCE [LARGE SCALE GENOMIC DNA]</scope>
</reference>
<organism evidence="1 2">
    <name type="scientific">Citrobacter phage IME-JL8</name>
    <dbReference type="NCBI Taxonomy" id="2709754"/>
    <lineage>
        <taxon>Viruses</taxon>
        <taxon>Duplodnaviria</taxon>
        <taxon>Heunggongvirae</taxon>
        <taxon>Uroviricota</taxon>
        <taxon>Caudoviricetes</taxon>
        <taxon>Drexlerviridae</taxon>
        <taxon>Tunavirinae</taxon>
        <taxon>Sertoctavirus</taxon>
        <taxon>Sertoctavirus SRT8</taxon>
    </lineage>
</organism>
<protein>
    <submittedName>
        <fullName evidence="1">Uncharacterized protein</fullName>
    </submittedName>
</protein>
<dbReference type="EMBL" id="MT023084">
    <property type="protein sequence ID" value="QIG62061.1"/>
    <property type="molecule type" value="Genomic_DNA"/>
</dbReference>
<evidence type="ECO:0000313" key="1">
    <source>
        <dbReference type="EMBL" id="QIG62061.1"/>
    </source>
</evidence>
<name>A0A6G6XTI6_9CAUD</name>
<proteinExistence type="predicted"/>